<protein>
    <recommendedName>
        <fullName evidence="1">NACHT domain-containing protein</fullName>
    </recommendedName>
</protein>
<reference evidence="2 3" key="1">
    <citation type="journal article" date="2024" name="BMC Genomics">
        <title>Genome assembly of redclaw crayfish (Cherax quadricarinatus) provides insights into its immune adaptation and hypoxia tolerance.</title>
        <authorList>
            <person name="Liu Z."/>
            <person name="Zheng J."/>
            <person name="Li H."/>
            <person name="Fang K."/>
            <person name="Wang S."/>
            <person name="He J."/>
            <person name="Zhou D."/>
            <person name="Weng S."/>
            <person name="Chi M."/>
            <person name="Gu Z."/>
            <person name="He J."/>
            <person name="Li F."/>
            <person name="Wang M."/>
        </authorList>
    </citation>
    <scope>NUCLEOTIDE SEQUENCE [LARGE SCALE GENOMIC DNA]</scope>
    <source>
        <strain evidence="2">ZL_2023a</strain>
    </source>
</reference>
<comment type="caution">
    <text evidence="2">The sequence shown here is derived from an EMBL/GenBank/DDBJ whole genome shotgun (WGS) entry which is preliminary data.</text>
</comment>
<organism evidence="2 3">
    <name type="scientific">Cherax quadricarinatus</name>
    <name type="common">Australian red claw crayfish</name>
    <dbReference type="NCBI Taxonomy" id="27406"/>
    <lineage>
        <taxon>Eukaryota</taxon>
        <taxon>Metazoa</taxon>
        <taxon>Ecdysozoa</taxon>
        <taxon>Arthropoda</taxon>
        <taxon>Crustacea</taxon>
        <taxon>Multicrustacea</taxon>
        <taxon>Malacostraca</taxon>
        <taxon>Eumalacostraca</taxon>
        <taxon>Eucarida</taxon>
        <taxon>Decapoda</taxon>
        <taxon>Pleocyemata</taxon>
        <taxon>Astacidea</taxon>
        <taxon>Parastacoidea</taxon>
        <taxon>Parastacidae</taxon>
        <taxon>Cherax</taxon>
    </lineage>
</organism>
<dbReference type="AlphaFoldDB" id="A0AAW0XAW9"/>
<dbReference type="InterPro" id="IPR007111">
    <property type="entry name" value="NACHT_NTPase"/>
</dbReference>
<dbReference type="PROSITE" id="PS50837">
    <property type="entry name" value="NACHT"/>
    <property type="match status" value="1"/>
</dbReference>
<dbReference type="EMBL" id="JARKIK010000043">
    <property type="protein sequence ID" value="KAK8737088.1"/>
    <property type="molecule type" value="Genomic_DNA"/>
</dbReference>
<dbReference type="Pfam" id="PF05729">
    <property type="entry name" value="NACHT"/>
    <property type="match status" value="1"/>
</dbReference>
<name>A0AAW0XAW9_CHEQU</name>
<dbReference type="PANTHER" id="PTHR46844">
    <property type="entry name" value="SLR5058 PROTEIN"/>
    <property type="match status" value="1"/>
</dbReference>
<dbReference type="Gene3D" id="3.40.50.300">
    <property type="entry name" value="P-loop containing nucleotide triphosphate hydrolases"/>
    <property type="match status" value="1"/>
</dbReference>
<evidence type="ECO:0000313" key="2">
    <source>
        <dbReference type="EMBL" id="KAK8737088.1"/>
    </source>
</evidence>
<evidence type="ECO:0000313" key="3">
    <source>
        <dbReference type="Proteomes" id="UP001445076"/>
    </source>
</evidence>
<evidence type="ECO:0000259" key="1">
    <source>
        <dbReference type="PROSITE" id="PS50837"/>
    </source>
</evidence>
<proteinExistence type="predicted"/>
<accession>A0AAW0XAW9</accession>
<feature type="domain" description="NACHT" evidence="1">
    <location>
        <begin position="291"/>
        <end position="411"/>
    </location>
</feature>
<sequence>MALITREENNGFRVIKALMICGKQVLYNTFLWGTPNKPLDMRLLEYLKNLTGTSSANYVKDRPKGKLFDSTQRELINKNPDGSKFDVSLLYRSIRLACENVAPFSDSKWFTPSTEMEYYITAIKNMKNDALHGQLAVSDEGCYKNMEKLRELLIGCLKTSGKRYAREEAELYKKIKEVNDKLDIIMNEIIGEEDIRRIDDIKYCNIVIENRNKLKEIFQAITYSINPVTFITNNLQLKEDKIFVDVAAKEGKNRRDNKHIDYRDLLELVQTTPVPSSVSSAKQQGSSARPQILLLKGVTGSGKTTLVKLVTQEWIQGGQDNIRGIDNYQLLLWVECSDPAVNSYQDLLDLLIPDAAIKFRNILTKIVKFYKILIVVDGLDELYYNSKTLVTDLLYEFRNSVHATFICTSRPEKVTMLMKMIPEEYNVTLAELRGINKEHMEEYVRWTHREMSNFTKSKSTDELVNKVMKVKGLTEYLCLPMNLTFFVYILVQEPDELNITITLTEFFHKIHHMCQSKLLERLVNCSETKTKNKSDLQCCVQVILKIIYAASLESLSRDQLNLEEKTINQLISVCNEYNISYQQILYAFLSLKRVWTLQGIKELYSAPHKGIQEYYSALHILMTLKHQLQTSVFPVTLELATPTLATPVSIRGVLKQSVASARVDMTKYHSVLIHVAGLLHLVLDQVPEVITYEVARLLHESGMKNNDHWLNVLENTRCNENIAKAIAPFISTGNIYINDHRTMSCYTALLPHLTPSKVHINISGERADMPGLLDLLAIIAQHHLFSPLELHHCCDTTTATTTAITATTSDAILQHLQPQSNLVEFQGHLTGKGVHLLPPSLKYLSLHVLSDDHAHSLLPQLHHAITSTLHQLVYLSVKVTGGVSAAALTSLPSTPRVELVLVDLSDASVNDASNVIKALKPTGGYEFIKCVSSTLTEVGIQDMINGLHQHSIQLKEGLMIYTNVSLTMHDEDHLSTLIKEKLNSTLKVIW</sequence>
<dbReference type="SUPFAM" id="SSF52540">
    <property type="entry name" value="P-loop containing nucleoside triphosphate hydrolases"/>
    <property type="match status" value="2"/>
</dbReference>
<dbReference type="InterPro" id="IPR027417">
    <property type="entry name" value="P-loop_NTPase"/>
</dbReference>
<dbReference type="PANTHER" id="PTHR46844:SF1">
    <property type="entry name" value="SLR5058 PROTEIN"/>
    <property type="match status" value="1"/>
</dbReference>
<dbReference type="Proteomes" id="UP001445076">
    <property type="component" value="Unassembled WGS sequence"/>
</dbReference>
<keyword evidence="3" id="KW-1185">Reference proteome</keyword>
<gene>
    <name evidence="2" type="ORF">OTU49_004796</name>
</gene>